<sequence length="827" mass="89854">MKLIRENKFKKGVLAVAISAALTGCNLFDDDDDSSSSSSSTSQTTSFNVSLGNAPQTLASASFDWTNPLSAIVPQAYAATTGLDETNFKVVIVDENGNAVEVFELTADQVEESPAGSGNYIIEAPGVPQLNCVIAVNVDGELQVQAGESLAASNALFAPTTATDIDVDLESTVAYQQFLDSVQESGGFDQYDVDDPGQVAAVEQLVNNVQQQLEELDLEDYLGNNSLETILSGENIVDENDQAVDWEAVVEQVVQEVIQEQIDDIQNATSTTIASLIQSGGLNWFDADVDTEFSQDNEPYIQDFRELEVERGTISATGVETFYEYDFEEDAWSEGETFDPDTEEADDDLVLTADGWVNSSDSFEVVEVDTEEGTVLIQDVLVNSVQSLVSTLQAIDLEGKNIEEFLDENADQEDLATFMDSDAVFSEGATGVKISVAEVNDTYYLWYEPGNDDGTCWDNETPLAADLGGNCERVWQNNSETAPTTLAQLVTDTASTVDNINASTTAIWFNNALVELVETTELNEETEETTTVRTAQFFLQDSASGAYSLFTPEDESTPEWSYQTPDGLAEGESLIHLPIPDELLDELDMDDDESVRVFAVHQGFVRQGSFIAAGSTEDDNGEWVFNATAAEDIVETFDSIYQDTFLVDCFYESGWDDDAFNGLGAPVEPNTLKAFDAVVNDEECGGIDSAVTTAVLTANTWYDEDESVTFNDDGTGSFTETTDAGVETTDFTWSINTTAGDYIPNGTVETVIETTINEGEADEQDITFTERYAPVGYDDEAGRLSLINFSTNSAWYVEGSDIPDGTGEIWNTVFLDTEPTGVAEEAQ</sequence>
<accession>A0ABV7HKC6</accession>
<comment type="caution">
    <text evidence="1">The sequence shown here is derived from an EMBL/GenBank/DDBJ whole genome shotgun (WGS) entry which is preliminary data.</text>
</comment>
<evidence type="ECO:0000313" key="1">
    <source>
        <dbReference type="EMBL" id="MFC3152920.1"/>
    </source>
</evidence>
<evidence type="ECO:0000313" key="2">
    <source>
        <dbReference type="Proteomes" id="UP001595476"/>
    </source>
</evidence>
<keyword evidence="2" id="KW-1185">Reference proteome</keyword>
<proteinExistence type="predicted"/>
<dbReference type="Proteomes" id="UP001595476">
    <property type="component" value="Unassembled WGS sequence"/>
</dbReference>
<reference evidence="2" key="1">
    <citation type="journal article" date="2019" name="Int. J. Syst. Evol. Microbiol.">
        <title>The Global Catalogue of Microorganisms (GCM) 10K type strain sequencing project: providing services to taxonomists for standard genome sequencing and annotation.</title>
        <authorList>
            <consortium name="The Broad Institute Genomics Platform"/>
            <consortium name="The Broad Institute Genome Sequencing Center for Infectious Disease"/>
            <person name="Wu L."/>
            <person name="Ma J."/>
        </authorList>
    </citation>
    <scope>NUCLEOTIDE SEQUENCE [LARGE SCALE GENOMIC DNA]</scope>
    <source>
        <strain evidence="2">KCTC 52438</strain>
    </source>
</reference>
<dbReference type="RefSeq" id="WP_386722842.1">
    <property type="nucleotide sequence ID" value="NZ_JBHRSZ010000007.1"/>
</dbReference>
<dbReference type="PROSITE" id="PS51257">
    <property type="entry name" value="PROKAR_LIPOPROTEIN"/>
    <property type="match status" value="1"/>
</dbReference>
<protein>
    <submittedName>
        <fullName evidence="1">Uncharacterized protein</fullName>
    </submittedName>
</protein>
<gene>
    <name evidence="1" type="ORF">ACFOEK_17910</name>
</gene>
<name>A0ABV7HKC6_9GAMM</name>
<dbReference type="EMBL" id="JBHRSZ010000007">
    <property type="protein sequence ID" value="MFC3152920.1"/>
    <property type="molecule type" value="Genomic_DNA"/>
</dbReference>
<organism evidence="1 2">
    <name type="scientific">Litoribrevibacter euphylliae</name>
    <dbReference type="NCBI Taxonomy" id="1834034"/>
    <lineage>
        <taxon>Bacteria</taxon>
        <taxon>Pseudomonadati</taxon>
        <taxon>Pseudomonadota</taxon>
        <taxon>Gammaproteobacteria</taxon>
        <taxon>Oceanospirillales</taxon>
        <taxon>Oceanospirillaceae</taxon>
        <taxon>Litoribrevibacter</taxon>
    </lineage>
</organism>